<dbReference type="InterPro" id="IPR013249">
    <property type="entry name" value="RNA_pol_sigma70_r4_t2"/>
</dbReference>
<comment type="similarity">
    <text evidence="1">Belongs to the sigma-70 factor family. ECF subfamily.</text>
</comment>
<feature type="compositionally biased region" description="Basic and acidic residues" evidence="5">
    <location>
        <begin position="198"/>
        <end position="211"/>
    </location>
</feature>
<dbReference type="Pfam" id="PF08281">
    <property type="entry name" value="Sigma70_r4_2"/>
    <property type="match status" value="1"/>
</dbReference>
<name>A0ABD5E745_9ACTN</name>
<evidence type="ECO:0000259" key="6">
    <source>
        <dbReference type="Pfam" id="PF04542"/>
    </source>
</evidence>
<dbReference type="InterPro" id="IPR036388">
    <property type="entry name" value="WH-like_DNA-bd_sf"/>
</dbReference>
<dbReference type="Gene3D" id="1.10.1740.10">
    <property type="match status" value="1"/>
</dbReference>
<dbReference type="RefSeq" id="WP_093853006.1">
    <property type="nucleotide sequence ID" value="NZ_JAVRER010000024.1"/>
</dbReference>
<dbReference type="InterPro" id="IPR039425">
    <property type="entry name" value="RNA_pol_sigma-70-like"/>
</dbReference>
<dbReference type="GO" id="GO:0016987">
    <property type="term" value="F:sigma factor activity"/>
    <property type="evidence" value="ECO:0007669"/>
    <property type="project" value="UniProtKB-KW"/>
</dbReference>
<dbReference type="Gene3D" id="1.10.10.10">
    <property type="entry name" value="Winged helix-like DNA-binding domain superfamily/Winged helix DNA-binding domain"/>
    <property type="match status" value="1"/>
</dbReference>
<evidence type="ECO:0000259" key="7">
    <source>
        <dbReference type="Pfam" id="PF08281"/>
    </source>
</evidence>
<evidence type="ECO:0000256" key="1">
    <source>
        <dbReference type="ARBA" id="ARBA00010641"/>
    </source>
</evidence>
<dbReference type="SUPFAM" id="SSF88659">
    <property type="entry name" value="Sigma3 and sigma4 domains of RNA polymerase sigma factors"/>
    <property type="match status" value="1"/>
</dbReference>
<dbReference type="SUPFAM" id="SSF88946">
    <property type="entry name" value="Sigma2 domain of RNA polymerase sigma factors"/>
    <property type="match status" value="1"/>
</dbReference>
<keyword evidence="2" id="KW-0805">Transcription regulation</keyword>
<dbReference type="InterPro" id="IPR014284">
    <property type="entry name" value="RNA_pol_sigma-70_dom"/>
</dbReference>
<dbReference type="InterPro" id="IPR007627">
    <property type="entry name" value="RNA_pol_sigma70_r2"/>
</dbReference>
<gene>
    <name evidence="8" type="ORF">RM574_16600</name>
</gene>
<keyword evidence="4" id="KW-0804">Transcription</keyword>
<evidence type="ECO:0000313" key="9">
    <source>
        <dbReference type="Proteomes" id="UP001183607"/>
    </source>
</evidence>
<dbReference type="NCBIfam" id="TIGR02937">
    <property type="entry name" value="sigma70-ECF"/>
    <property type="match status" value="1"/>
</dbReference>
<organism evidence="8 9">
    <name type="scientific">Streptomyces evansiae</name>
    <dbReference type="NCBI Taxonomy" id="3075535"/>
    <lineage>
        <taxon>Bacteria</taxon>
        <taxon>Bacillati</taxon>
        <taxon>Actinomycetota</taxon>
        <taxon>Actinomycetes</taxon>
        <taxon>Kitasatosporales</taxon>
        <taxon>Streptomycetaceae</taxon>
        <taxon>Streptomyces</taxon>
    </lineage>
</organism>
<feature type="domain" description="RNA polymerase sigma-70 region 2" evidence="6">
    <location>
        <begin position="25"/>
        <end position="93"/>
    </location>
</feature>
<keyword evidence="3" id="KW-0731">Sigma factor</keyword>
<evidence type="ECO:0000313" key="8">
    <source>
        <dbReference type="EMBL" id="MDT0417110.1"/>
    </source>
</evidence>
<evidence type="ECO:0000256" key="3">
    <source>
        <dbReference type="ARBA" id="ARBA00023082"/>
    </source>
</evidence>
<feature type="region of interest" description="Disordered" evidence="5">
    <location>
        <begin position="196"/>
        <end position="219"/>
    </location>
</feature>
<feature type="domain" description="RNA polymerase sigma factor 70 region 4 type 2" evidence="7">
    <location>
        <begin position="125"/>
        <end position="177"/>
    </location>
</feature>
<evidence type="ECO:0000256" key="5">
    <source>
        <dbReference type="SAM" id="MobiDB-lite"/>
    </source>
</evidence>
<accession>A0ABD5E745</accession>
<dbReference type="InterPro" id="IPR013325">
    <property type="entry name" value="RNA_pol_sigma_r2"/>
</dbReference>
<sequence>MRDTEEAGALRRGVRAGDRRAFTELYEDHARAVYNHALRLTGDWSAADDVTAETFLTAWRTRERVEPDGGSLRPWLLVIATHKAENSNRSRRRKLAFLARSAPPPHVPDFAPEAAGRIDDARRLAAVHAALHRLRRKEREVLTLCVWSGLDYAEAAEALGVPVGTVRSRLSRARARLLKLSEGEKLREGVPGAGTVRTEADRAVRKERTEPGRGTGEVQGRAAFVALPVREENR</sequence>
<dbReference type="AlphaFoldDB" id="A0ABD5E745"/>
<proteinExistence type="inferred from homology"/>
<evidence type="ECO:0000256" key="2">
    <source>
        <dbReference type="ARBA" id="ARBA00023015"/>
    </source>
</evidence>
<comment type="caution">
    <text evidence="8">The sequence shown here is derived from an EMBL/GenBank/DDBJ whole genome shotgun (WGS) entry which is preliminary data.</text>
</comment>
<dbReference type="PANTHER" id="PTHR43133:SF25">
    <property type="entry name" value="RNA POLYMERASE SIGMA FACTOR RFAY-RELATED"/>
    <property type="match status" value="1"/>
</dbReference>
<reference evidence="9" key="1">
    <citation type="submission" date="2023-07" db="EMBL/GenBank/DDBJ databases">
        <title>30 novel species of actinomycetes from the DSMZ collection.</title>
        <authorList>
            <person name="Nouioui I."/>
        </authorList>
    </citation>
    <scope>NUCLEOTIDE SEQUENCE [LARGE SCALE GENOMIC DNA]</scope>
    <source>
        <strain evidence="9">DSM 41982</strain>
    </source>
</reference>
<protein>
    <submittedName>
        <fullName evidence="8">RNA polymerase sigma factor</fullName>
    </submittedName>
</protein>
<dbReference type="Pfam" id="PF04542">
    <property type="entry name" value="Sigma70_r2"/>
    <property type="match status" value="1"/>
</dbReference>
<dbReference type="EMBL" id="JAVRER010000024">
    <property type="protein sequence ID" value="MDT0417110.1"/>
    <property type="molecule type" value="Genomic_DNA"/>
</dbReference>
<dbReference type="PANTHER" id="PTHR43133">
    <property type="entry name" value="RNA POLYMERASE ECF-TYPE SIGMA FACTO"/>
    <property type="match status" value="1"/>
</dbReference>
<dbReference type="InterPro" id="IPR013324">
    <property type="entry name" value="RNA_pol_sigma_r3/r4-like"/>
</dbReference>
<dbReference type="Proteomes" id="UP001183607">
    <property type="component" value="Unassembled WGS sequence"/>
</dbReference>
<evidence type="ECO:0000256" key="4">
    <source>
        <dbReference type="ARBA" id="ARBA00023163"/>
    </source>
</evidence>